<organism evidence="2 3">
    <name type="scientific">Polyplax serrata</name>
    <name type="common">Common mouse louse</name>
    <dbReference type="NCBI Taxonomy" id="468196"/>
    <lineage>
        <taxon>Eukaryota</taxon>
        <taxon>Metazoa</taxon>
        <taxon>Ecdysozoa</taxon>
        <taxon>Arthropoda</taxon>
        <taxon>Hexapoda</taxon>
        <taxon>Insecta</taxon>
        <taxon>Pterygota</taxon>
        <taxon>Neoptera</taxon>
        <taxon>Paraneoptera</taxon>
        <taxon>Psocodea</taxon>
        <taxon>Troctomorpha</taxon>
        <taxon>Phthiraptera</taxon>
        <taxon>Anoplura</taxon>
        <taxon>Polyplacidae</taxon>
        <taxon>Polyplax</taxon>
    </lineage>
</organism>
<proteinExistence type="predicted"/>
<keyword evidence="3" id="KW-1185">Reference proteome</keyword>
<sequence length="103" mass="11977">MRERQEKKVAFSNLTKRPDLTDGNPKFEIAKQRKIVENGNKATRTKTERELQTGKKRFTVTHPTHKGMFYVRSKAQVAVHREVKVLCMPLTVRKPLESNKEVT</sequence>
<evidence type="ECO:0000313" key="2">
    <source>
        <dbReference type="EMBL" id="KAK6622370.1"/>
    </source>
</evidence>
<dbReference type="Proteomes" id="UP001359485">
    <property type="component" value="Unassembled WGS sequence"/>
</dbReference>
<dbReference type="EMBL" id="JAWJWF010000047">
    <property type="protein sequence ID" value="KAK6622370.1"/>
    <property type="molecule type" value="Genomic_DNA"/>
</dbReference>
<gene>
    <name evidence="2" type="ORF">RUM44_002181</name>
</gene>
<evidence type="ECO:0000313" key="3">
    <source>
        <dbReference type="Proteomes" id="UP001359485"/>
    </source>
</evidence>
<reference evidence="2 3" key="1">
    <citation type="submission" date="2023-09" db="EMBL/GenBank/DDBJ databases">
        <title>Genomes of two closely related lineages of the louse Polyplax serrata with different host specificities.</title>
        <authorList>
            <person name="Martinu J."/>
            <person name="Tarabai H."/>
            <person name="Stefka J."/>
            <person name="Hypsa V."/>
        </authorList>
    </citation>
    <scope>NUCLEOTIDE SEQUENCE [LARGE SCALE GENOMIC DNA]</scope>
    <source>
        <strain evidence="2">98ZLc_SE</strain>
    </source>
</reference>
<feature type="region of interest" description="Disordered" evidence="1">
    <location>
        <begin position="1"/>
        <end position="27"/>
    </location>
</feature>
<evidence type="ECO:0000256" key="1">
    <source>
        <dbReference type="SAM" id="MobiDB-lite"/>
    </source>
</evidence>
<comment type="caution">
    <text evidence="2">The sequence shown here is derived from an EMBL/GenBank/DDBJ whole genome shotgun (WGS) entry which is preliminary data.</text>
</comment>
<accession>A0ABR1AM64</accession>
<name>A0ABR1AM64_POLSC</name>
<protein>
    <submittedName>
        <fullName evidence="2">Uncharacterized protein</fullName>
    </submittedName>
</protein>